<sequence>MSFGTVRPYQTGFGLSFETLGFSSLAMLPFCKEDHHPPVGHGLLEKRAVSRLTLSRQLCLSVLGIDLTPALPPQEDSVIKPA</sequence>
<evidence type="ECO:0000313" key="2">
    <source>
        <dbReference type="Proteomes" id="UP001283361"/>
    </source>
</evidence>
<accession>A0AAE0YYP0</accession>
<gene>
    <name evidence="1" type="ORF">RRG08_010695</name>
</gene>
<dbReference type="AlphaFoldDB" id="A0AAE0YYP0"/>
<keyword evidence="2" id="KW-1185">Reference proteome</keyword>
<dbReference type="EMBL" id="JAWDGP010005167">
    <property type="protein sequence ID" value="KAK3759081.1"/>
    <property type="molecule type" value="Genomic_DNA"/>
</dbReference>
<proteinExistence type="predicted"/>
<name>A0AAE0YYP0_9GAST</name>
<organism evidence="1 2">
    <name type="scientific">Elysia crispata</name>
    <name type="common">lettuce slug</name>
    <dbReference type="NCBI Taxonomy" id="231223"/>
    <lineage>
        <taxon>Eukaryota</taxon>
        <taxon>Metazoa</taxon>
        <taxon>Spiralia</taxon>
        <taxon>Lophotrochozoa</taxon>
        <taxon>Mollusca</taxon>
        <taxon>Gastropoda</taxon>
        <taxon>Heterobranchia</taxon>
        <taxon>Euthyneura</taxon>
        <taxon>Panpulmonata</taxon>
        <taxon>Sacoglossa</taxon>
        <taxon>Placobranchoidea</taxon>
        <taxon>Plakobranchidae</taxon>
        <taxon>Elysia</taxon>
    </lineage>
</organism>
<comment type="caution">
    <text evidence="1">The sequence shown here is derived from an EMBL/GenBank/DDBJ whole genome shotgun (WGS) entry which is preliminary data.</text>
</comment>
<dbReference type="Proteomes" id="UP001283361">
    <property type="component" value="Unassembled WGS sequence"/>
</dbReference>
<evidence type="ECO:0000313" key="1">
    <source>
        <dbReference type="EMBL" id="KAK3759081.1"/>
    </source>
</evidence>
<protein>
    <submittedName>
        <fullName evidence="1">Uncharacterized protein</fullName>
    </submittedName>
</protein>
<reference evidence="1" key="1">
    <citation type="journal article" date="2023" name="G3 (Bethesda)">
        <title>A reference genome for the long-term kleptoplast-retaining sea slug Elysia crispata morphotype clarki.</title>
        <authorList>
            <person name="Eastman K.E."/>
            <person name="Pendleton A.L."/>
            <person name="Shaikh M.A."/>
            <person name="Suttiyut T."/>
            <person name="Ogas R."/>
            <person name="Tomko P."/>
            <person name="Gavelis G."/>
            <person name="Widhalm J.R."/>
            <person name="Wisecaver J.H."/>
        </authorList>
    </citation>
    <scope>NUCLEOTIDE SEQUENCE</scope>
    <source>
        <strain evidence="1">ECLA1</strain>
    </source>
</reference>